<feature type="transmembrane region" description="Helical" evidence="16">
    <location>
        <begin position="7"/>
        <end position="27"/>
    </location>
</feature>
<dbReference type="AlphaFoldDB" id="A0A0A0V9D2"/>
<keyword evidence="7" id="KW-0999">Mitochondrion inner membrane</keyword>
<feature type="transmembrane region" description="Helical" evidence="16">
    <location>
        <begin position="619"/>
        <end position="638"/>
    </location>
</feature>
<keyword evidence="11 16" id="KW-0520">NAD</keyword>
<evidence type="ECO:0000256" key="9">
    <source>
        <dbReference type="ARBA" id="ARBA00022982"/>
    </source>
</evidence>
<dbReference type="GO" id="GO:0008137">
    <property type="term" value="F:NADH dehydrogenase (ubiquinone) activity"/>
    <property type="evidence" value="ECO:0007669"/>
    <property type="project" value="UniProtKB-EC"/>
</dbReference>
<keyword evidence="5" id="KW-0679">Respiratory chain</keyword>
<feature type="domain" description="NADH:quinone oxidoreductase/Mrp antiporter transmembrane" evidence="17">
    <location>
        <begin position="162"/>
        <end position="450"/>
    </location>
</feature>
<dbReference type="InterPro" id="IPR001750">
    <property type="entry name" value="ND/Mrp_TM"/>
</dbReference>
<dbReference type="NCBIfam" id="TIGR01974">
    <property type="entry name" value="NDH_I_L"/>
    <property type="match status" value="1"/>
</dbReference>
<dbReference type="Pfam" id="PF00361">
    <property type="entry name" value="Proton_antipo_M"/>
    <property type="match status" value="1"/>
</dbReference>
<evidence type="ECO:0000256" key="10">
    <source>
        <dbReference type="ARBA" id="ARBA00022989"/>
    </source>
</evidence>
<gene>
    <name evidence="20" type="primary">ND5</name>
</gene>
<dbReference type="GO" id="GO:0042773">
    <property type="term" value="P:ATP synthesis coupled electron transport"/>
    <property type="evidence" value="ECO:0007669"/>
    <property type="project" value="InterPro"/>
</dbReference>
<evidence type="ECO:0000256" key="3">
    <source>
        <dbReference type="ARBA" id="ARBA00021096"/>
    </source>
</evidence>
<feature type="transmembrane region" description="Helical" evidence="16">
    <location>
        <begin position="518"/>
        <end position="538"/>
    </location>
</feature>
<evidence type="ECO:0000256" key="13">
    <source>
        <dbReference type="ARBA" id="ARBA00023128"/>
    </source>
</evidence>
<dbReference type="GO" id="GO:0005743">
    <property type="term" value="C:mitochondrial inner membrane"/>
    <property type="evidence" value="ECO:0007669"/>
    <property type="project" value="UniProtKB-SubCell"/>
</dbReference>
<feature type="transmembrane region" description="Helical" evidence="16">
    <location>
        <begin position="437"/>
        <end position="468"/>
    </location>
</feature>
<dbReference type="InterPro" id="IPR018393">
    <property type="entry name" value="NADHpl_OxRdtase_5_subgr"/>
</dbReference>
<feature type="transmembrane region" description="Helical" evidence="16">
    <location>
        <begin position="488"/>
        <end position="506"/>
    </location>
</feature>
<dbReference type="RefSeq" id="YP_009110246.1">
    <property type="nucleotide sequence ID" value="NC_025766.1"/>
</dbReference>
<dbReference type="GeneID" id="22283450"/>
<feature type="transmembrane region" description="Helical" evidence="16">
    <location>
        <begin position="242"/>
        <end position="264"/>
    </location>
</feature>
<keyword evidence="10 16" id="KW-1133">Transmembrane helix</keyword>
<dbReference type="Pfam" id="PF06455">
    <property type="entry name" value="NADH5_C"/>
    <property type="match status" value="1"/>
</dbReference>
<feature type="transmembrane region" description="Helical" evidence="16">
    <location>
        <begin position="276"/>
        <end position="295"/>
    </location>
</feature>
<dbReference type="PRINTS" id="PR01434">
    <property type="entry name" value="NADHDHGNASE5"/>
</dbReference>
<proteinExistence type="inferred from homology"/>
<dbReference type="Pfam" id="PF00662">
    <property type="entry name" value="Proton_antipo_N"/>
    <property type="match status" value="1"/>
</dbReference>
<keyword evidence="8" id="KW-1278">Translocase</keyword>
<dbReference type="PANTHER" id="PTHR42829">
    <property type="entry name" value="NADH-UBIQUINONE OXIDOREDUCTASE CHAIN 5"/>
    <property type="match status" value="1"/>
</dbReference>
<feature type="transmembrane region" description="Helical" evidence="16">
    <location>
        <begin position="332"/>
        <end position="352"/>
    </location>
</feature>
<comment type="function">
    <text evidence="16">Core subunit of the mitochondrial membrane respiratory chain NADH dehydrogenase (Complex I) which catalyzes electron transfer from NADH through the respiratory chain, using ubiquinone as an electron acceptor. Essential for the catalytic activity and assembly of complex I.</text>
</comment>
<evidence type="ECO:0000256" key="1">
    <source>
        <dbReference type="ARBA" id="ARBA00004448"/>
    </source>
</evidence>
<geneLocation type="mitochondrion" evidence="20"/>
<dbReference type="PANTHER" id="PTHR42829:SF2">
    <property type="entry name" value="NADH-UBIQUINONE OXIDOREDUCTASE CHAIN 5"/>
    <property type="match status" value="1"/>
</dbReference>
<sequence length="639" mass="70508">MPLNLQSIIIAINSSLIIILFSSIFFFQLTSSTSFFTKAPNSTALGININNTFSSVEKNNTFFITLLKTLTTLSFFPLILSIVLNFPDIVVVLNNWFSLNSFSFNLELHYDFKFNLFFFVALAVSSSIIEFSHYYMNSDPNKNAFFHLLIIFLLNMVILTFSNNLFFLFIGWEGVGFLSFMLISWWQTRTSASNAALQAIIYNRIGDIGLLLFFALTLVSFNSWSISEISSININTPIEIKLLLIGALIAATGKSAQFGLHPWLPAAMEGPTPVSALLHSSTMVVAGIFLLIRISPIYSSFISFNNWCLILGAITAIFAATTAISQHDIKKIIAYSTTSQLGLMMVAIGLNAPTIALFHICTHAFFKAMLFLSSGSIIHSLNDEQDLRKMGGLYLILPNTSACIILGSLALAGTPFLAGFYSKDLILEISLTSLSNFFSIIISFIATLLTAAYSMRIILFCFTSSALFNPLSPTSEEDKNLVNALNRLALGTILSGWTISTFILFNTPITLQLILKSLALIVTLAATFYSALIVKNLMTLAIHSPLASLLNSFTTLQWFYQNAAHSLISSLSFLTSLTLSTRNIDQGWNENIGAQGIASSSSNFSKTYQLTQTGYIKHYLLMSSLIMITIVIVSYIYIL</sequence>
<feature type="transmembrane region" description="Helical" evidence="16">
    <location>
        <begin position="307"/>
        <end position="326"/>
    </location>
</feature>
<dbReference type="CTD" id="4540"/>
<keyword evidence="14 16" id="KW-0472">Membrane</keyword>
<dbReference type="EMBL" id="KM244709">
    <property type="protein sequence ID" value="AIW65064.1"/>
    <property type="molecule type" value="Genomic_DNA"/>
</dbReference>
<feature type="domain" description="NADH-Ubiquinone oxidoreductase (complex I) chain 5 N-terminal" evidence="18">
    <location>
        <begin position="96"/>
        <end position="146"/>
    </location>
</feature>
<evidence type="ECO:0000259" key="18">
    <source>
        <dbReference type="Pfam" id="PF00662"/>
    </source>
</evidence>
<keyword evidence="6 16" id="KW-0812">Transmembrane</keyword>
<protein>
    <recommendedName>
        <fullName evidence="3 16">NADH-ubiquinone oxidoreductase chain 5</fullName>
        <ecNumber evidence="2 16">7.1.1.2</ecNumber>
    </recommendedName>
</protein>
<dbReference type="InterPro" id="IPR001516">
    <property type="entry name" value="Proton_antipo_N"/>
</dbReference>
<evidence type="ECO:0000256" key="15">
    <source>
        <dbReference type="ARBA" id="ARBA00049551"/>
    </source>
</evidence>
<dbReference type="GO" id="GO:0015990">
    <property type="term" value="P:electron transport coupled proton transport"/>
    <property type="evidence" value="ECO:0007669"/>
    <property type="project" value="TreeGrafter"/>
</dbReference>
<feature type="transmembrane region" description="Helical" evidence="16">
    <location>
        <begin position="199"/>
        <end position="221"/>
    </location>
</feature>
<feature type="transmembrane region" description="Helical" evidence="16">
    <location>
        <begin position="75"/>
        <end position="93"/>
    </location>
</feature>
<evidence type="ECO:0000256" key="12">
    <source>
        <dbReference type="ARBA" id="ARBA00023075"/>
    </source>
</evidence>
<evidence type="ECO:0000256" key="14">
    <source>
        <dbReference type="ARBA" id="ARBA00023136"/>
    </source>
</evidence>
<evidence type="ECO:0000256" key="16">
    <source>
        <dbReference type="RuleBase" id="RU003404"/>
    </source>
</evidence>
<dbReference type="InterPro" id="IPR010934">
    <property type="entry name" value="NADH_DH_su5_C"/>
</dbReference>
<dbReference type="InterPro" id="IPR003945">
    <property type="entry name" value="NU5C-like"/>
</dbReference>
<evidence type="ECO:0000256" key="8">
    <source>
        <dbReference type="ARBA" id="ARBA00022967"/>
    </source>
</evidence>
<keyword evidence="12 16" id="KW-0830">Ubiquinone</keyword>
<feature type="transmembrane region" description="Helical" evidence="16">
    <location>
        <begin position="144"/>
        <end position="161"/>
    </location>
</feature>
<dbReference type="EC" id="7.1.1.2" evidence="2 16"/>
<name>A0A0A0V9D2_9ECHI</name>
<comment type="similarity">
    <text evidence="16">Belongs to the complex I subunit 5 family.</text>
</comment>
<evidence type="ECO:0000256" key="2">
    <source>
        <dbReference type="ARBA" id="ARBA00012944"/>
    </source>
</evidence>
<keyword evidence="4 16" id="KW-0813">Transport</keyword>
<evidence type="ECO:0000313" key="20">
    <source>
        <dbReference type="EMBL" id="AIW65064.1"/>
    </source>
</evidence>
<evidence type="ECO:0000256" key="7">
    <source>
        <dbReference type="ARBA" id="ARBA00022792"/>
    </source>
</evidence>
<accession>A0A0A0V9D2</accession>
<evidence type="ECO:0000256" key="6">
    <source>
        <dbReference type="ARBA" id="ARBA00022692"/>
    </source>
</evidence>
<organism evidence="20">
    <name type="scientific">Aphelasterias japonica</name>
    <dbReference type="NCBI Taxonomy" id="194597"/>
    <lineage>
        <taxon>Eukaryota</taxon>
        <taxon>Metazoa</taxon>
        <taxon>Echinodermata</taxon>
        <taxon>Eleutherozoa</taxon>
        <taxon>Asterozoa</taxon>
        <taxon>Asteroidea</taxon>
        <taxon>Forcipulatacea</taxon>
        <taxon>Forcipulatida</taxon>
        <taxon>Asteriidae</taxon>
        <taxon>Aphelasterias</taxon>
    </lineage>
</organism>
<feature type="transmembrane region" description="Helical" evidence="16">
    <location>
        <begin position="166"/>
        <end position="187"/>
    </location>
</feature>
<keyword evidence="9" id="KW-0249">Electron transport</keyword>
<reference evidence="20" key="1">
    <citation type="journal article" date="2014" name="Nucleic Acids Res.">
        <title>Multiplex sequencing of pooled mitochondrial genomes-a crucial step toward biodiversity analysis using mito-metagenomics.</title>
        <authorList>
            <person name="Tang M."/>
            <person name="Tan M."/>
            <person name="Meng G."/>
            <person name="Yang S."/>
            <person name="Su X."/>
            <person name="Liu S."/>
            <person name="Song W."/>
            <person name="Li Y."/>
            <person name="Wu Q."/>
            <person name="Zhang A."/>
            <person name="Zhou X."/>
        </authorList>
    </citation>
    <scope>NUCLEOTIDE SEQUENCE</scope>
</reference>
<feature type="transmembrane region" description="Helical" evidence="16">
    <location>
        <begin position="114"/>
        <end position="132"/>
    </location>
</feature>
<evidence type="ECO:0000259" key="17">
    <source>
        <dbReference type="Pfam" id="PF00361"/>
    </source>
</evidence>
<dbReference type="GO" id="GO:0003954">
    <property type="term" value="F:NADH dehydrogenase activity"/>
    <property type="evidence" value="ECO:0007669"/>
    <property type="project" value="TreeGrafter"/>
</dbReference>
<evidence type="ECO:0000256" key="4">
    <source>
        <dbReference type="ARBA" id="ARBA00022448"/>
    </source>
</evidence>
<comment type="catalytic activity">
    <reaction evidence="15 16">
        <text>a ubiquinone + NADH + 5 H(+)(in) = a ubiquinol + NAD(+) + 4 H(+)(out)</text>
        <dbReference type="Rhea" id="RHEA:29091"/>
        <dbReference type="Rhea" id="RHEA-COMP:9565"/>
        <dbReference type="Rhea" id="RHEA-COMP:9566"/>
        <dbReference type="ChEBI" id="CHEBI:15378"/>
        <dbReference type="ChEBI" id="CHEBI:16389"/>
        <dbReference type="ChEBI" id="CHEBI:17976"/>
        <dbReference type="ChEBI" id="CHEBI:57540"/>
        <dbReference type="ChEBI" id="CHEBI:57945"/>
        <dbReference type="EC" id="7.1.1.2"/>
    </reaction>
</comment>
<evidence type="ECO:0000259" key="19">
    <source>
        <dbReference type="Pfam" id="PF06455"/>
    </source>
</evidence>
<comment type="subcellular location">
    <subcellularLocation>
        <location evidence="1">Mitochondrion inner membrane</location>
        <topology evidence="1">Multi-pass membrane protein</topology>
    </subcellularLocation>
</comment>
<feature type="transmembrane region" description="Helical" evidence="16">
    <location>
        <begin position="393"/>
        <end position="417"/>
    </location>
</feature>
<keyword evidence="13 16" id="KW-0496">Mitochondrion</keyword>
<evidence type="ECO:0000256" key="11">
    <source>
        <dbReference type="ARBA" id="ARBA00023027"/>
    </source>
</evidence>
<feature type="domain" description="NADH dehydrogenase subunit 5 C-terminal" evidence="19">
    <location>
        <begin position="453"/>
        <end position="633"/>
    </location>
</feature>
<evidence type="ECO:0000256" key="5">
    <source>
        <dbReference type="ARBA" id="ARBA00022660"/>
    </source>
</evidence>